<dbReference type="InterPro" id="IPR036515">
    <property type="entry name" value="Transposase_17_sf"/>
</dbReference>
<dbReference type="GO" id="GO:0003677">
    <property type="term" value="F:DNA binding"/>
    <property type="evidence" value="ECO:0007669"/>
    <property type="project" value="InterPro"/>
</dbReference>
<reference evidence="2 3" key="1">
    <citation type="submission" date="2020-11" db="EMBL/GenBank/DDBJ databases">
        <title>Complete genome sequence for Salinimonas sp. strain G2-b.</title>
        <authorList>
            <person name="Park S.-J."/>
        </authorList>
    </citation>
    <scope>NUCLEOTIDE SEQUENCE [LARGE SCALE GENOMIC DNA]</scope>
    <source>
        <strain evidence="2 3">G2-b</strain>
    </source>
</reference>
<evidence type="ECO:0000313" key="3">
    <source>
        <dbReference type="Proteomes" id="UP000595095"/>
    </source>
</evidence>
<dbReference type="PANTHER" id="PTHR34322">
    <property type="entry name" value="TRANSPOSASE, Y1_TNP DOMAIN-CONTAINING"/>
    <property type="match status" value="1"/>
</dbReference>
<dbReference type="SMART" id="SM01321">
    <property type="entry name" value="Y1_Tnp"/>
    <property type="match status" value="1"/>
</dbReference>
<dbReference type="InterPro" id="IPR002686">
    <property type="entry name" value="Transposase_17"/>
</dbReference>
<organism evidence="2 3">
    <name type="scientific">Salinimonas marina</name>
    <dbReference type="NCBI Taxonomy" id="2785918"/>
    <lineage>
        <taxon>Bacteria</taxon>
        <taxon>Pseudomonadati</taxon>
        <taxon>Pseudomonadota</taxon>
        <taxon>Gammaproteobacteria</taxon>
        <taxon>Alteromonadales</taxon>
        <taxon>Alteromonadaceae</taxon>
        <taxon>Alteromonas/Salinimonas group</taxon>
        <taxon>Salinimonas</taxon>
    </lineage>
</organism>
<evidence type="ECO:0000313" key="2">
    <source>
        <dbReference type="EMBL" id="QPG06660.1"/>
    </source>
</evidence>
<sequence length="316" mass="36373">MPRPRKCLINLSETPYYHCVSRCVRSAYLCGVDKLTRKSYEHRRGWVEKRLLFLADVFCVDVCAYAVMSNHTHVVLHINKEKADSLSVSEVIRRWHKLYKGMLLAQRYINPAESDALSAAEKETVRDLAEVYRNRLFDISWFMRLLNEYIARHANKEDGCTGHFWEGRFKSQALMDEAALAACMAYVDLNPVRACLANTPEESTHTSIKKRIEAAKSHYQPTRLFPFAGNPRANMPAGLPFRLEEYFALVEQTGRYFHPEKRGKIGDTASPILIRVGLQHADWTAFVCAIETEFKTTVCLEKLKSARKKNLKYNFA</sequence>
<dbReference type="Proteomes" id="UP000595095">
    <property type="component" value="Chromosome"/>
</dbReference>
<proteinExistence type="predicted"/>
<gene>
    <name evidence="2" type="ORF">IT774_05765</name>
</gene>
<dbReference type="GO" id="GO:0006313">
    <property type="term" value="P:DNA transposition"/>
    <property type="evidence" value="ECO:0007669"/>
    <property type="project" value="InterPro"/>
</dbReference>
<accession>A0A7S9DZA3</accession>
<feature type="domain" description="Transposase IS200-like" evidence="1">
    <location>
        <begin position="12"/>
        <end position="190"/>
    </location>
</feature>
<dbReference type="AlphaFoldDB" id="A0A7S9DZA3"/>
<dbReference type="PANTHER" id="PTHR34322:SF2">
    <property type="entry name" value="TRANSPOSASE IS200-LIKE DOMAIN-CONTAINING PROTEIN"/>
    <property type="match status" value="1"/>
</dbReference>
<dbReference type="EMBL" id="CP064795">
    <property type="protein sequence ID" value="QPG06660.1"/>
    <property type="molecule type" value="Genomic_DNA"/>
</dbReference>
<dbReference type="SUPFAM" id="SSF143422">
    <property type="entry name" value="Transposase IS200-like"/>
    <property type="match status" value="1"/>
</dbReference>
<keyword evidence="3" id="KW-1185">Reference proteome</keyword>
<protein>
    <submittedName>
        <fullName evidence="2">Transposase</fullName>
    </submittedName>
</protein>
<name>A0A7S9DZA3_9ALTE</name>
<evidence type="ECO:0000259" key="1">
    <source>
        <dbReference type="SMART" id="SM01321"/>
    </source>
</evidence>
<dbReference type="Gene3D" id="3.30.70.1290">
    <property type="entry name" value="Transposase IS200-like"/>
    <property type="match status" value="1"/>
</dbReference>
<dbReference type="RefSeq" id="WP_195811736.1">
    <property type="nucleotide sequence ID" value="NZ_CP064795.1"/>
</dbReference>
<dbReference type="GO" id="GO:0004803">
    <property type="term" value="F:transposase activity"/>
    <property type="evidence" value="ECO:0007669"/>
    <property type="project" value="InterPro"/>
</dbReference>
<dbReference type="KEGG" id="smaa:IT774_05765"/>